<proteinExistence type="predicted"/>
<keyword evidence="3" id="KW-1185">Reference proteome</keyword>
<keyword evidence="1" id="KW-1133">Transmembrane helix</keyword>
<organism evidence="2 3">
    <name type="scientific">Iamia majanohamensis</name>
    <dbReference type="NCBI Taxonomy" id="467976"/>
    <lineage>
        <taxon>Bacteria</taxon>
        <taxon>Bacillati</taxon>
        <taxon>Actinomycetota</taxon>
        <taxon>Acidimicrobiia</taxon>
        <taxon>Acidimicrobiales</taxon>
        <taxon>Iamiaceae</taxon>
        <taxon>Iamia</taxon>
    </lineage>
</organism>
<reference evidence="2" key="1">
    <citation type="submission" date="2023-01" db="EMBL/GenBank/DDBJ databases">
        <title>The diversity of Class Acidimicrobiia in South China Sea sediment environments and the proposal of Iamia marina sp. nov., a novel species of the genus Iamia.</title>
        <authorList>
            <person name="He Y."/>
            <person name="Tian X."/>
        </authorList>
    </citation>
    <scope>NUCLEOTIDE SEQUENCE</scope>
    <source>
        <strain evidence="2">DSM 19957</strain>
    </source>
</reference>
<name>A0AAE9YHA6_9ACTN</name>
<evidence type="ECO:0000313" key="3">
    <source>
        <dbReference type="Proteomes" id="UP001216390"/>
    </source>
</evidence>
<keyword evidence="1" id="KW-0472">Membrane</keyword>
<evidence type="ECO:0000313" key="2">
    <source>
        <dbReference type="EMBL" id="WCO67766.1"/>
    </source>
</evidence>
<protein>
    <submittedName>
        <fullName evidence="2">DUF4235 domain-containing protein</fullName>
    </submittedName>
</protein>
<dbReference type="AlphaFoldDB" id="A0AAE9YHA6"/>
<gene>
    <name evidence="2" type="ORF">PO878_03385</name>
</gene>
<sequence>MDIDEDQVWNGVASVAAIGAVVATKPLVERLWKVVFRREAPGNPAHQDVTWGEALLWALFAGALVGVIRLLAQRAAAGAWAKARGAHPPSLASTRP</sequence>
<keyword evidence="1" id="KW-0812">Transmembrane</keyword>
<dbReference type="EMBL" id="CP116942">
    <property type="protein sequence ID" value="WCO67766.1"/>
    <property type="molecule type" value="Genomic_DNA"/>
</dbReference>
<evidence type="ECO:0000256" key="1">
    <source>
        <dbReference type="SAM" id="Phobius"/>
    </source>
</evidence>
<accession>A0AAE9YHA6</accession>
<dbReference type="InterPro" id="IPR025329">
    <property type="entry name" value="DUF4235"/>
</dbReference>
<dbReference type="Proteomes" id="UP001216390">
    <property type="component" value="Chromosome"/>
</dbReference>
<dbReference type="KEGG" id="ima:PO878_03385"/>
<dbReference type="RefSeq" id="WP_272737286.1">
    <property type="nucleotide sequence ID" value="NZ_CP116942.1"/>
</dbReference>
<dbReference type="Pfam" id="PF14019">
    <property type="entry name" value="DUF4235"/>
    <property type="match status" value="1"/>
</dbReference>
<feature type="transmembrane region" description="Helical" evidence="1">
    <location>
        <begin position="54"/>
        <end position="72"/>
    </location>
</feature>